<evidence type="ECO:0000256" key="4">
    <source>
        <dbReference type="ARBA" id="ARBA00023136"/>
    </source>
</evidence>
<evidence type="ECO:0000256" key="5">
    <source>
        <dbReference type="SAM" id="MobiDB-lite"/>
    </source>
</evidence>
<keyword evidence="3" id="KW-1133">Transmembrane helix</keyword>
<dbReference type="InterPro" id="IPR007318">
    <property type="entry name" value="Phopholipid_MeTrfase"/>
</dbReference>
<dbReference type="Proteomes" id="UP000612585">
    <property type="component" value="Unassembled WGS sequence"/>
</dbReference>
<gene>
    <name evidence="6" type="ORF">Vau01_122990</name>
</gene>
<dbReference type="Pfam" id="PF04191">
    <property type="entry name" value="PEMT"/>
    <property type="match status" value="1"/>
</dbReference>
<protein>
    <submittedName>
        <fullName evidence="6">Uncharacterized protein</fullName>
    </submittedName>
</protein>
<keyword evidence="4" id="KW-0472">Membrane</keyword>
<dbReference type="GO" id="GO:0012505">
    <property type="term" value="C:endomembrane system"/>
    <property type="evidence" value="ECO:0007669"/>
    <property type="project" value="UniProtKB-SubCell"/>
</dbReference>
<keyword evidence="2" id="KW-0812">Transmembrane</keyword>
<evidence type="ECO:0000313" key="7">
    <source>
        <dbReference type="Proteomes" id="UP000612585"/>
    </source>
</evidence>
<accession>A0A8J4E816</accession>
<dbReference type="Gene3D" id="1.20.120.1630">
    <property type="match status" value="1"/>
</dbReference>
<comment type="caution">
    <text evidence="6">The sequence shown here is derived from an EMBL/GenBank/DDBJ whole genome shotgun (WGS) entry which is preliminary data.</text>
</comment>
<keyword evidence="7" id="KW-1185">Reference proteome</keyword>
<evidence type="ECO:0000256" key="1">
    <source>
        <dbReference type="ARBA" id="ARBA00004127"/>
    </source>
</evidence>
<name>A0A8J4E816_9ACTN</name>
<evidence type="ECO:0000256" key="3">
    <source>
        <dbReference type="ARBA" id="ARBA00022989"/>
    </source>
</evidence>
<evidence type="ECO:0000256" key="2">
    <source>
        <dbReference type="ARBA" id="ARBA00022692"/>
    </source>
</evidence>
<dbReference type="AlphaFoldDB" id="A0A8J4E816"/>
<sequence length="114" mass="11598">MPGVPSDPAEHTELLTGGPFAVVRNPTLTAVAVTSLGITLMVPDAVSAAATAVLIAAIQIQVRAVEEPLPQRGPPRPVPTTPSGSIDSCHGLAGRRSLRSTAHSGSASPRVHNL</sequence>
<organism evidence="6 7">
    <name type="scientific">Virgisporangium aurantiacum</name>
    <dbReference type="NCBI Taxonomy" id="175570"/>
    <lineage>
        <taxon>Bacteria</taxon>
        <taxon>Bacillati</taxon>
        <taxon>Actinomycetota</taxon>
        <taxon>Actinomycetes</taxon>
        <taxon>Micromonosporales</taxon>
        <taxon>Micromonosporaceae</taxon>
        <taxon>Virgisporangium</taxon>
    </lineage>
</organism>
<feature type="region of interest" description="Disordered" evidence="5">
    <location>
        <begin position="66"/>
        <end position="114"/>
    </location>
</feature>
<evidence type="ECO:0000313" key="6">
    <source>
        <dbReference type="EMBL" id="GIJ64783.1"/>
    </source>
</evidence>
<feature type="compositionally biased region" description="Pro residues" evidence="5">
    <location>
        <begin position="71"/>
        <end position="80"/>
    </location>
</feature>
<proteinExistence type="predicted"/>
<dbReference type="EMBL" id="BOPG01000129">
    <property type="protein sequence ID" value="GIJ64783.1"/>
    <property type="molecule type" value="Genomic_DNA"/>
</dbReference>
<reference evidence="6" key="1">
    <citation type="submission" date="2021-01" db="EMBL/GenBank/DDBJ databases">
        <title>Whole genome shotgun sequence of Virgisporangium aurantiacum NBRC 16421.</title>
        <authorList>
            <person name="Komaki H."/>
            <person name="Tamura T."/>
        </authorList>
    </citation>
    <scope>NUCLEOTIDE SEQUENCE</scope>
    <source>
        <strain evidence="6">NBRC 16421</strain>
    </source>
</reference>
<comment type="subcellular location">
    <subcellularLocation>
        <location evidence="1">Endomembrane system</location>
        <topology evidence="1">Multi-pass membrane protein</topology>
    </subcellularLocation>
</comment>
<dbReference type="RefSeq" id="WP_204014246.1">
    <property type="nucleotide sequence ID" value="NZ_BOPG01000129.1"/>
</dbReference>